<evidence type="ECO:0000256" key="3">
    <source>
        <dbReference type="ARBA" id="ARBA00022475"/>
    </source>
</evidence>
<comment type="subcellular location">
    <subcellularLocation>
        <location evidence="1">Cell membrane</location>
        <topology evidence="1">Single-pass membrane protein</topology>
    </subcellularLocation>
    <subcellularLocation>
        <location evidence="7">Cell membrane</location>
        <topology evidence="7">Single-pass type II membrane protein</topology>
    </subcellularLocation>
</comment>
<proteinExistence type="inferred from homology"/>
<dbReference type="PANTHER" id="PTHR30558">
    <property type="entry name" value="EXBD MEMBRANE COMPONENT OF PMF-DRIVEN MACROMOLECULE IMPORT SYSTEM"/>
    <property type="match status" value="1"/>
</dbReference>
<evidence type="ECO:0000256" key="7">
    <source>
        <dbReference type="RuleBase" id="RU003879"/>
    </source>
</evidence>
<keyword evidence="3" id="KW-1003">Cell membrane</keyword>
<keyword evidence="4 7" id="KW-0812">Transmembrane</keyword>
<dbReference type="InterPro" id="IPR003400">
    <property type="entry name" value="ExbD"/>
</dbReference>
<evidence type="ECO:0000313" key="8">
    <source>
        <dbReference type="EMBL" id="QHI35171.1"/>
    </source>
</evidence>
<dbReference type="KEGG" id="kan:IMCC3317_05170"/>
<sequence>MKMSRKTISGVNAGSMADIAFLLLIFFLVTTTFTEDEGIRGTMPSPCPEGVDCSSDVAQKNIFSIQLNRNNELMANNETISVDKLRESVKAFIDNNGDQSCEYCNGVKKVDMSDNPQKAIISIQTDREASYDHYIGVQNELVGAYYELREELSKTKFNKTVEELTEEELTILKESYPFRISEADLNQ</sequence>
<dbReference type="AlphaFoldDB" id="A0A7L4ZFF9"/>
<evidence type="ECO:0000256" key="2">
    <source>
        <dbReference type="ARBA" id="ARBA00005811"/>
    </source>
</evidence>
<comment type="similarity">
    <text evidence="2 7">Belongs to the ExbD/TolR family.</text>
</comment>
<keyword evidence="5" id="KW-1133">Transmembrane helix</keyword>
<evidence type="ECO:0000313" key="9">
    <source>
        <dbReference type="Proteomes" id="UP000464657"/>
    </source>
</evidence>
<dbReference type="RefSeq" id="WP_228054923.1">
    <property type="nucleotide sequence ID" value="NZ_CP019288.1"/>
</dbReference>
<gene>
    <name evidence="8" type="ORF">IMCC3317_05170</name>
</gene>
<keyword evidence="6" id="KW-0472">Membrane</keyword>
<organism evidence="8 9">
    <name type="scientific">Kordia antarctica</name>
    <dbReference type="NCBI Taxonomy" id="1218801"/>
    <lineage>
        <taxon>Bacteria</taxon>
        <taxon>Pseudomonadati</taxon>
        <taxon>Bacteroidota</taxon>
        <taxon>Flavobacteriia</taxon>
        <taxon>Flavobacteriales</taxon>
        <taxon>Flavobacteriaceae</taxon>
        <taxon>Kordia</taxon>
    </lineage>
</organism>
<dbReference type="Proteomes" id="UP000464657">
    <property type="component" value="Chromosome"/>
</dbReference>
<dbReference type="GO" id="GO:0005886">
    <property type="term" value="C:plasma membrane"/>
    <property type="evidence" value="ECO:0007669"/>
    <property type="project" value="UniProtKB-SubCell"/>
</dbReference>
<name>A0A7L4ZFF9_9FLAO</name>
<dbReference type="GO" id="GO:0022857">
    <property type="term" value="F:transmembrane transporter activity"/>
    <property type="evidence" value="ECO:0007669"/>
    <property type="project" value="InterPro"/>
</dbReference>
<accession>A0A7L4ZFF9</accession>
<dbReference type="Pfam" id="PF02472">
    <property type="entry name" value="ExbD"/>
    <property type="match status" value="1"/>
</dbReference>
<dbReference type="EMBL" id="CP019288">
    <property type="protein sequence ID" value="QHI35171.1"/>
    <property type="molecule type" value="Genomic_DNA"/>
</dbReference>
<evidence type="ECO:0000256" key="5">
    <source>
        <dbReference type="ARBA" id="ARBA00022989"/>
    </source>
</evidence>
<evidence type="ECO:0000256" key="4">
    <source>
        <dbReference type="ARBA" id="ARBA00022692"/>
    </source>
</evidence>
<keyword evidence="7" id="KW-0653">Protein transport</keyword>
<keyword evidence="9" id="KW-1185">Reference proteome</keyword>
<dbReference type="GO" id="GO:0015031">
    <property type="term" value="P:protein transport"/>
    <property type="evidence" value="ECO:0007669"/>
    <property type="project" value="UniProtKB-KW"/>
</dbReference>
<keyword evidence="7" id="KW-0813">Transport</keyword>
<evidence type="ECO:0000256" key="6">
    <source>
        <dbReference type="ARBA" id="ARBA00023136"/>
    </source>
</evidence>
<dbReference type="PANTHER" id="PTHR30558:SF3">
    <property type="entry name" value="BIOPOLYMER TRANSPORT PROTEIN EXBD-RELATED"/>
    <property type="match status" value="1"/>
</dbReference>
<protein>
    <recommendedName>
        <fullName evidence="10">Biopolymer transport protein ExbD/TolR</fullName>
    </recommendedName>
</protein>
<evidence type="ECO:0000256" key="1">
    <source>
        <dbReference type="ARBA" id="ARBA00004162"/>
    </source>
</evidence>
<reference evidence="8 9" key="1">
    <citation type="journal article" date="2013" name="Int. J. Syst. Evol. Microbiol.">
        <title>Kordia antarctica sp. nov., isolated from Antarctic seawater.</title>
        <authorList>
            <person name="Baek K."/>
            <person name="Choi A."/>
            <person name="Kang I."/>
            <person name="Lee K."/>
            <person name="Cho J.C."/>
        </authorList>
    </citation>
    <scope>NUCLEOTIDE SEQUENCE [LARGE SCALE GENOMIC DNA]</scope>
    <source>
        <strain evidence="8 9">IMCC3317</strain>
    </source>
</reference>
<evidence type="ECO:0008006" key="10">
    <source>
        <dbReference type="Google" id="ProtNLM"/>
    </source>
</evidence>